<dbReference type="Gene3D" id="1.10.4160.10">
    <property type="entry name" value="Hydantoin permease"/>
    <property type="match status" value="1"/>
</dbReference>
<keyword evidence="4 6" id="KW-1133">Transmembrane helix</keyword>
<keyword evidence="5 6" id="KW-0472">Membrane</keyword>
<dbReference type="GO" id="GO:0015209">
    <property type="term" value="F:cytosine transmembrane transporter activity"/>
    <property type="evidence" value="ECO:0007669"/>
    <property type="project" value="InterPro"/>
</dbReference>
<gene>
    <name evidence="7" type="ORF">GCM10011333_24900</name>
</gene>
<feature type="transmembrane region" description="Helical" evidence="6">
    <location>
        <begin position="173"/>
        <end position="196"/>
    </location>
</feature>
<reference evidence="7" key="2">
    <citation type="submission" date="2020-09" db="EMBL/GenBank/DDBJ databases">
        <authorList>
            <person name="Sun Q."/>
            <person name="Zhou Y."/>
        </authorList>
    </citation>
    <scope>NUCLEOTIDE SEQUENCE</scope>
    <source>
        <strain evidence="7">CGMCC 1.12785</strain>
    </source>
</reference>
<dbReference type="CDD" id="cd11484">
    <property type="entry name" value="SLC-NCS1sbd_CobB-like"/>
    <property type="match status" value="1"/>
</dbReference>
<keyword evidence="8" id="KW-1185">Reference proteome</keyword>
<sequence length="444" mass="46327">MTPPENTTDAVKAITTNTDFELGSVPPQERRGWLAITMIWVTIGIDVSGTMLGLELASGMNLGPALAATVLGSVLLGLLAIGCSYIGARTGLTTSMISRAVFGTIGGRLIAAMIVISSLGWFAVQTGFFASYAQHTLQDALGWNVPAWVLAALGGTLMLLTAVLGYRAIQKLSLWAVPLLLALLGLGTVLALSRYGTSGLSQEVEATLGFGTAVSLVMSIFILGVVLTPDMARWAKTPGHAMASGFVGFFLGNSIIVVVAILFTKLTGSDQILSIFIVSGLGVVALAVLTIAQWSTNTTNAYSASLSLTAILPRVPRRVHALAGGGIAIVAACFGFVDWFIPFISLMGTLLAPYGGVYVASLFFRMRAGGDVMAGERQQVRWPSLLAWAAACLVALATTDPSAGLGFGWFTLTTIPTLDGLLAGLLFQSALSLATARRHREALA</sequence>
<dbReference type="GO" id="GO:0005886">
    <property type="term" value="C:plasma membrane"/>
    <property type="evidence" value="ECO:0007669"/>
    <property type="project" value="TreeGrafter"/>
</dbReference>
<feature type="transmembrane region" description="Helical" evidence="6">
    <location>
        <begin position="418"/>
        <end position="436"/>
    </location>
</feature>
<feature type="transmembrane region" description="Helical" evidence="6">
    <location>
        <begin position="33"/>
        <end position="54"/>
    </location>
</feature>
<feature type="transmembrane region" description="Helical" evidence="6">
    <location>
        <begin position="208"/>
        <end position="229"/>
    </location>
</feature>
<accession>A0A8J2XLU2</accession>
<feature type="transmembrane region" description="Helical" evidence="6">
    <location>
        <begin position="343"/>
        <end position="364"/>
    </location>
</feature>
<evidence type="ECO:0000256" key="5">
    <source>
        <dbReference type="ARBA" id="ARBA00023136"/>
    </source>
</evidence>
<dbReference type="AlphaFoldDB" id="A0A8J2XLU2"/>
<organism evidence="7 8">
    <name type="scientific">Sediminivirga luteola</name>
    <dbReference type="NCBI Taxonomy" id="1774748"/>
    <lineage>
        <taxon>Bacteria</taxon>
        <taxon>Bacillati</taxon>
        <taxon>Actinomycetota</taxon>
        <taxon>Actinomycetes</taxon>
        <taxon>Micrococcales</taxon>
        <taxon>Brevibacteriaceae</taxon>
        <taxon>Sediminivirga</taxon>
    </lineage>
</organism>
<dbReference type="InterPro" id="IPR001248">
    <property type="entry name" value="Pur-cyt_permease"/>
</dbReference>
<evidence type="ECO:0000256" key="1">
    <source>
        <dbReference type="ARBA" id="ARBA00004141"/>
    </source>
</evidence>
<feature type="transmembrane region" description="Helical" evidence="6">
    <location>
        <begin position="66"/>
        <end position="88"/>
    </location>
</feature>
<feature type="transmembrane region" description="Helical" evidence="6">
    <location>
        <begin position="272"/>
        <end position="292"/>
    </location>
</feature>
<keyword evidence="3 6" id="KW-0812">Transmembrane</keyword>
<protein>
    <submittedName>
        <fullName evidence="7">Cytosine permease</fullName>
    </submittedName>
</protein>
<comment type="similarity">
    <text evidence="2">Belongs to the purine-cytosine permease (2.A.39) family.</text>
</comment>
<dbReference type="InterPro" id="IPR030191">
    <property type="entry name" value="CodB"/>
</dbReference>
<dbReference type="EMBL" id="BMFY01000011">
    <property type="protein sequence ID" value="GGA20820.1"/>
    <property type="molecule type" value="Genomic_DNA"/>
</dbReference>
<comment type="caution">
    <text evidence="7">The sequence shown here is derived from an EMBL/GenBank/DDBJ whole genome shotgun (WGS) entry which is preliminary data.</text>
</comment>
<dbReference type="PANTHER" id="PTHR30569:SF0">
    <property type="entry name" value="CYTOSINE PERMEASE"/>
    <property type="match status" value="1"/>
</dbReference>
<feature type="transmembrane region" description="Helical" evidence="6">
    <location>
        <begin position="241"/>
        <end position="266"/>
    </location>
</feature>
<dbReference type="RefSeq" id="WP_188551217.1">
    <property type="nucleotide sequence ID" value="NZ_BMFY01000011.1"/>
</dbReference>
<feature type="transmembrane region" description="Helical" evidence="6">
    <location>
        <begin position="109"/>
        <end position="133"/>
    </location>
</feature>
<dbReference type="PANTHER" id="PTHR30569">
    <property type="entry name" value="CYTOSINE TRANSPORTER CODB"/>
    <property type="match status" value="1"/>
</dbReference>
<dbReference type="Pfam" id="PF02133">
    <property type="entry name" value="Transp_cyt_pur"/>
    <property type="match status" value="1"/>
</dbReference>
<evidence type="ECO:0000256" key="4">
    <source>
        <dbReference type="ARBA" id="ARBA00022989"/>
    </source>
</evidence>
<evidence type="ECO:0000313" key="7">
    <source>
        <dbReference type="EMBL" id="GGA20820.1"/>
    </source>
</evidence>
<evidence type="ECO:0000313" key="8">
    <source>
        <dbReference type="Proteomes" id="UP000616114"/>
    </source>
</evidence>
<dbReference type="Proteomes" id="UP000616114">
    <property type="component" value="Unassembled WGS sequence"/>
</dbReference>
<feature type="transmembrane region" description="Helical" evidence="6">
    <location>
        <begin position="319"/>
        <end position="337"/>
    </location>
</feature>
<proteinExistence type="inferred from homology"/>
<comment type="subcellular location">
    <subcellularLocation>
        <location evidence="1">Membrane</location>
        <topology evidence="1">Multi-pass membrane protein</topology>
    </subcellularLocation>
</comment>
<feature type="transmembrane region" description="Helical" evidence="6">
    <location>
        <begin position="145"/>
        <end position="166"/>
    </location>
</feature>
<evidence type="ECO:0000256" key="2">
    <source>
        <dbReference type="ARBA" id="ARBA00008974"/>
    </source>
</evidence>
<feature type="transmembrane region" description="Helical" evidence="6">
    <location>
        <begin position="385"/>
        <end position="412"/>
    </location>
</feature>
<reference evidence="7" key="1">
    <citation type="journal article" date="2014" name="Int. J. Syst. Evol. Microbiol.">
        <title>Complete genome sequence of Corynebacterium casei LMG S-19264T (=DSM 44701T), isolated from a smear-ripened cheese.</title>
        <authorList>
            <consortium name="US DOE Joint Genome Institute (JGI-PGF)"/>
            <person name="Walter F."/>
            <person name="Albersmeier A."/>
            <person name="Kalinowski J."/>
            <person name="Ruckert C."/>
        </authorList>
    </citation>
    <scope>NUCLEOTIDE SEQUENCE</scope>
    <source>
        <strain evidence="7">CGMCC 1.12785</strain>
    </source>
</reference>
<evidence type="ECO:0000256" key="6">
    <source>
        <dbReference type="SAM" id="Phobius"/>
    </source>
</evidence>
<name>A0A8J2XLU2_9MICO</name>
<evidence type="ECO:0000256" key="3">
    <source>
        <dbReference type="ARBA" id="ARBA00022692"/>
    </source>
</evidence>